<proteinExistence type="predicted"/>
<feature type="compositionally biased region" description="Polar residues" evidence="1">
    <location>
        <begin position="220"/>
        <end position="235"/>
    </location>
</feature>
<gene>
    <name evidence="2" type="ORF">A4X09_0g1062</name>
</gene>
<sequence>MNETATATTPATDSIDTRTLVSELNSYLAAYASASSAPLALSSATASKDTANMTSTLLDPTSQLTGELPSKPHEDDGQEVNYTEALTSLLSTLETRRASVRAHMSRLVRTMAEQLELNGGAGAGGRQLSSGGAMGLGRASLGRKSVGGGFMGGAMGGAALMGAVEDLQREAERCLLTLDAIPIREEEADPKDELAGANGDELATSAPNDSAGEAGRSGVTGKQSDGISSQMQLPP</sequence>
<dbReference type="Proteomes" id="UP000078113">
    <property type="component" value="Unassembled WGS sequence"/>
</dbReference>
<reference evidence="2" key="1">
    <citation type="submission" date="2016-04" db="EMBL/GenBank/DDBJ databases">
        <authorList>
            <person name="Nguyen H.D."/>
            <person name="Samba Siva P."/>
            <person name="Cullis J."/>
            <person name="Levesque C.A."/>
            <person name="Hambleton S."/>
        </authorList>
    </citation>
    <scope>NUCLEOTIDE SEQUENCE</scope>
    <source>
        <strain evidence="2">DAOMC 236422</strain>
    </source>
</reference>
<feature type="region of interest" description="Disordered" evidence="1">
    <location>
        <begin position="185"/>
        <end position="235"/>
    </location>
</feature>
<organism evidence="2 3">
    <name type="scientific">Tilletia walkeri</name>
    <dbReference type="NCBI Taxonomy" id="117179"/>
    <lineage>
        <taxon>Eukaryota</taxon>
        <taxon>Fungi</taxon>
        <taxon>Dikarya</taxon>
        <taxon>Basidiomycota</taxon>
        <taxon>Ustilaginomycotina</taxon>
        <taxon>Exobasidiomycetes</taxon>
        <taxon>Tilletiales</taxon>
        <taxon>Tilletiaceae</taxon>
        <taxon>Tilletia</taxon>
    </lineage>
</organism>
<evidence type="ECO:0000313" key="2">
    <source>
        <dbReference type="EMBL" id="KAE8271306.1"/>
    </source>
</evidence>
<feature type="compositionally biased region" description="Polar residues" evidence="1">
    <location>
        <begin position="56"/>
        <end position="65"/>
    </location>
</feature>
<comment type="caution">
    <text evidence="2">The sequence shown here is derived from an EMBL/GenBank/DDBJ whole genome shotgun (WGS) entry which is preliminary data.</text>
</comment>
<evidence type="ECO:0000313" key="3">
    <source>
        <dbReference type="Proteomes" id="UP000078113"/>
    </source>
</evidence>
<reference evidence="2" key="2">
    <citation type="journal article" date="2019" name="IMA Fungus">
        <title>Genome sequencing and comparison of five Tilletia species to identify candidate genes for the detection of regulated species infecting wheat.</title>
        <authorList>
            <person name="Nguyen H.D.T."/>
            <person name="Sultana T."/>
            <person name="Kesanakurti P."/>
            <person name="Hambleton S."/>
        </authorList>
    </citation>
    <scope>NUCLEOTIDE SEQUENCE</scope>
    <source>
        <strain evidence="2">DAOMC 236422</strain>
    </source>
</reference>
<dbReference type="EMBL" id="LWDG02000022">
    <property type="protein sequence ID" value="KAE8271306.1"/>
    <property type="molecule type" value="Genomic_DNA"/>
</dbReference>
<protein>
    <submittedName>
        <fullName evidence="2">Uncharacterized protein</fullName>
    </submittedName>
</protein>
<dbReference type="AlphaFoldDB" id="A0A8X7NCB7"/>
<evidence type="ECO:0000256" key="1">
    <source>
        <dbReference type="SAM" id="MobiDB-lite"/>
    </source>
</evidence>
<feature type="region of interest" description="Disordered" evidence="1">
    <location>
        <begin position="56"/>
        <end position="78"/>
    </location>
</feature>
<accession>A0A8X7NCB7</accession>
<name>A0A8X7NCB7_9BASI</name>
<keyword evidence="3" id="KW-1185">Reference proteome</keyword>